<dbReference type="PANTHER" id="PTHR11751">
    <property type="entry name" value="ALANINE AMINOTRANSFERASE"/>
    <property type="match status" value="1"/>
</dbReference>
<evidence type="ECO:0000256" key="6">
    <source>
        <dbReference type="ARBA" id="ARBA00025785"/>
    </source>
</evidence>
<dbReference type="Proteomes" id="UP000886523">
    <property type="component" value="Unassembled WGS sequence"/>
</dbReference>
<dbReference type="PANTHER" id="PTHR11751:SF29">
    <property type="entry name" value="ALANINE TRANSAMINASE"/>
    <property type="match status" value="1"/>
</dbReference>
<keyword evidence="4" id="KW-0808">Transferase</keyword>
<dbReference type="InterPro" id="IPR015422">
    <property type="entry name" value="PyrdxlP-dep_Trfase_small"/>
</dbReference>
<reference evidence="11" key="1">
    <citation type="journal article" date="2020" name="Nat. Commun.">
        <title>Large-scale genome sequencing of mycorrhizal fungi provides insights into the early evolution of symbiotic traits.</title>
        <authorList>
            <person name="Miyauchi S."/>
            <person name="Kiss E."/>
            <person name="Kuo A."/>
            <person name="Drula E."/>
            <person name="Kohler A."/>
            <person name="Sanchez-Garcia M."/>
            <person name="Morin E."/>
            <person name="Andreopoulos B."/>
            <person name="Barry K.W."/>
            <person name="Bonito G."/>
            <person name="Buee M."/>
            <person name="Carver A."/>
            <person name="Chen C."/>
            <person name="Cichocki N."/>
            <person name="Clum A."/>
            <person name="Culley D."/>
            <person name="Crous P.W."/>
            <person name="Fauchery L."/>
            <person name="Girlanda M."/>
            <person name="Hayes R.D."/>
            <person name="Keri Z."/>
            <person name="LaButti K."/>
            <person name="Lipzen A."/>
            <person name="Lombard V."/>
            <person name="Magnuson J."/>
            <person name="Maillard F."/>
            <person name="Murat C."/>
            <person name="Nolan M."/>
            <person name="Ohm R.A."/>
            <person name="Pangilinan J."/>
            <person name="Pereira M.F."/>
            <person name="Perotto S."/>
            <person name="Peter M."/>
            <person name="Pfister S."/>
            <person name="Riley R."/>
            <person name="Sitrit Y."/>
            <person name="Stielow J.B."/>
            <person name="Szollosi G."/>
            <person name="Zifcakova L."/>
            <person name="Stursova M."/>
            <person name="Spatafora J.W."/>
            <person name="Tedersoo L."/>
            <person name="Vaario L.M."/>
            <person name="Yamada A."/>
            <person name="Yan M."/>
            <person name="Wang P."/>
            <person name="Xu J."/>
            <person name="Bruns T."/>
            <person name="Baldrian P."/>
            <person name="Vilgalys R."/>
            <person name="Dunand C."/>
            <person name="Henrissat B."/>
            <person name="Grigoriev I.V."/>
            <person name="Hibbett D."/>
            <person name="Nagy L.G."/>
            <person name="Martin F.M."/>
        </authorList>
    </citation>
    <scope>NUCLEOTIDE SEQUENCE</scope>
    <source>
        <strain evidence="11">UP504</strain>
    </source>
</reference>
<dbReference type="Gene3D" id="3.90.1150.10">
    <property type="entry name" value="Aspartate Aminotransferase, domain 1"/>
    <property type="match status" value="1"/>
</dbReference>
<keyword evidence="12" id="KW-1185">Reference proteome</keyword>
<dbReference type="FunFam" id="3.90.1150.10:FF:000140">
    <property type="entry name" value="alanine aminotransferase 1"/>
    <property type="match status" value="1"/>
</dbReference>
<dbReference type="GO" id="GO:0030170">
    <property type="term" value="F:pyridoxal phosphate binding"/>
    <property type="evidence" value="ECO:0007669"/>
    <property type="project" value="InterPro"/>
</dbReference>
<feature type="domain" description="Aminotransferase class I/classII large" evidence="10">
    <location>
        <begin position="85"/>
        <end position="459"/>
    </location>
</feature>
<accession>A0A9P6DW83</accession>
<dbReference type="InterPro" id="IPR015424">
    <property type="entry name" value="PyrdxlP-dep_Trfase"/>
</dbReference>
<organism evidence="11 12">
    <name type="scientific">Hydnum rufescens UP504</name>
    <dbReference type="NCBI Taxonomy" id="1448309"/>
    <lineage>
        <taxon>Eukaryota</taxon>
        <taxon>Fungi</taxon>
        <taxon>Dikarya</taxon>
        <taxon>Basidiomycota</taxon>
        <taxon>Agaricomycotina</taxon>
        <taxon>Agaricomycetes</taxon>
        <taxon>Cantharellales</taxon>
        <taxon>Hydnaceae</taxon>
        <taxon>Hydnum</taxon>
    </lineage>
</organism>
<evidence type="ECO:0000256" key="5">
    <source>
        <dbReference type="ARBA" id="ARBA00022898"/>
    </source>
</evidence>
<comment type="subunit">
    <text evidence="2">Homodimer.</text>
</comment>
<dbReference type="FunFam" id="3.40.640.10:FF:000012">
    <property type="entry name" value="alanine aminotransferase 2"/>
    <property type="match status" value="1"/>
</dbReference>
<evidence type="ECO:0000256" key="3">
    <source>
        <dbReference type="ARBA" id="ARBA00022576"/>
    </source>
</evidence>
<evidence type="ECO:0000256" key="1">
    <source>
        <dbReference type="ARBA" id="ARBA00001933"/>
    </source>
</evidence>
<protein>
    <recommendedName>
        <fullName evidence="7">Glutamate pyruvate transaminase</fullName>
    </recommendedName>
    <alternativeName>
        <fullName evidence="8">Glutamic--alanine transaminase</fullName>
    </alternativeName>
    <alternativeName>
        <fullName evidence="9">Glutamic--pyruvic transaminase</fullName>
    </alternativeName>
</protein>
<dbReference type="InterPro" id="IPR004839">
    <property type="entry name" value="Aminotransferase_I/II_large"/>
</dbReference>
<dbReference type="AlphaFoldDB" id="A0A9P6DW83"/>
<comment type="caution">
    <text evidence="11">The sequence shown here is derived from an EMBL/GenBank/DDBJ whole genome shotgun (WGS) entry which is preliminary data.</text>
</comment>
<dbReference type="FunFam" id="1.10.287.1970:FF:000001">
    <property type="entry name" value="Alanine aminotransferase 2"/>
    <property type="match status" value="1"/>
</dbReference>
<dbReference type="Gene3D" id="3.40.640.10">
    <property type="entry name" value="Type I PLP-dependent aspartate aminotransferase-like (Major domain)"/>
    <property type="match status" value="1"/>
</dbReference>
<evidence type="ECO:0000256" key="9">
    <source>
        <dbReference type="ARBA" id="ARBA00080525"/>
    </source>
</evidence>
<dbReference type="CDD" id="cd00609">
    <property type="entry name" value="AAT_like"/>
    <property type="match status" value="1"/>
</dbReference>
<dbReference type="Gene3D" id="1.10.287.1970">
    <property type="match status" value="1"/>
</dbReference>
<dbReference type="EMBL" id="MU128943">
    <property type="protein sequence ID" value="KAF9516097.1"/>
    <property type="molecule type" value="Genomic_DNA"/>
</dbReference>
<evidence type="ECO:0000256" key="8">
    <source>
        <dbReference type="ARBA" id="ARBA00078532"/>
    </source>
</evidence>
<keyword evidence="5" id="KW-0663">Pyridoxal phosphate</keyword>
<dbReference type="Pfam" id="PF00155">
    <property type="entry name" value="Aminotran_1_2"/>
    <property type="match status" value="1"/>
</dbReference>
<dbReference type="GO" id="GO:0008483">
    <property type="term" value="F:transaminase activity"/>
    <property type="evidence" value="ECO:0007669"/>
    <property type="project" value="UniProtKB-KW"/>
</dbReference>
<evidence type="ECO:0000256" key="4">
    <source>
        <dbReference type="ARBA" id="ARBA00022679"/>
    </source>
</evidence>
<dbReference type="SUPFAM" id="SSF53383">
    <property type="entry name" value="PLP-dependent transferases"/>
    <property type="match status" value="1"/>
</dbReference>
<proteinExistence type="inferred from homology"/>
<comment type="similarity">
    <text evidence="6">Belongs to the class-I pyridoxal-phosphate-dependent aminotransferase family. Alanine aminotransferase subfamily.</text>
</comment>
<dbReference type="InterPro" id="IPR045088">
    <property type="entry name" value="ALAT1/2-like"/>
</dbReference>
<evidence type="ECO:0000256" key="2">
    <source>
        <dbReference type="ARBA" id="ARBA00011738"/>
    </source>
</evidence>
<dbReference type="InterPro" id="IPR015421">
    <property type="entry name" value="PyrdxlP-dep_Trfase_major"/>
</dbReference>
<sequence length="482" mass="51996">MSTAFSPSSLNPSVLNVQYAVRGPLAIRAEEYRSRIKKDPHGHGLPFDQVVTANIGNPQQAGLDQKPLTFGRQIAALLEYPPLMDSGKSLFPPDVIQRARELYAEIGSIGAYSQSQGVPFIRQNVAKFIHTRDGYPSNPSDIFLTAGASAGVSLIINMLIASPSTGILIPIPQYPLYTAALAQHKGVPIPYYLDESNGWSTDPQDIEMAIAKASGQGTQVKALVIINPGNPTGAVLRSSTMQDVLRVCERHNLVLLADEVYQSNIHDPAQPFVSFKKVLRASNSPVPLVSFHSISKGVTGECGRRGGYFELVNVPEETKALVYKMLSVGLCPPLGGQVGVDCLVRPPIPGEYSYPLWKEETDAIHSALASRTHIIATRLDALPGVSCVAAPGAMYLFPQLQLPDAAIEAAKVAGHEPDEFYTLELLDQTGICAVPGSGFGQKEGEAHFRLTCLSAGVEEYIGKLETFQRSFWKKYGGELAKA</sequence>
<keyword evidence="3" id="KW-0032">Aminotransferase</keyword>
<evidence type="ECO:0000313" key="11">
    <source>
        <dbReference type="EMBL" id="KAF9516097.1"/>
    </source>
</evidence>
<evidence type="ECO:0000259" key="10">
    <source>
        <dbReference type="Pfam" id="PF00155"/>
    </source>
</evidence>
<name>A0A9P6DW83_9AGAM</name>
<dbReference type="OrthoDB" id="1732682at2759"/>
<gene>
    <name evidence="11" type="ORF">BS47DRAFT_1341188</name>
</gene>
<comment type="cofactor">
    <cofactor evidence="1">
        <name>pyridoxal 5'-phosphate</name>
        <dbReference type="ChEBI" id="CHEBI:597326"/>
    </cofactor>
</comment>
<evidence type="ECO:0000313" key="12">
    <source>
        <dbReference type="Proteomes" id="UP000886523"/>
    </source>
</evidence>
<evidence type="ECO:0000256" key="7">
    <source>
        <dbReference type="ARBA" id="ARBA00077894"/>
    </source>
</evidence>